<evidence type="ECO:0000313" key="1">
    <source>
        <dbReference type="EMBL" id="MEM5451879.1"/>
    </source>
</evidence>
<keyword evidence="2" id="KW-1185">Reference proteome</keyword>
<name>A0ABU9SKN3_9BURK</name>
<dbReference type="RefSeq" id="WP_406953829.1">
    <property type="nucleotide sequence ID" value="NZ_JAYMRW010000017.1"/>
</dbReference>
<comment type="caution">
    <text evidence="1">The sequence shown here is derived from an EMBL/GenBank/DDBJ whole genome shotgun (WGS) entry which is preliminary data.</text>
</comment>
<proteinExistence type="predicted"/>
<accession>A0ABU9SKN3</accession>
<evidence type="ECO:0000313" key="2">
    <source>
        <dbReference type="Proteomes" id="UP001390669"/>
    </source>
</evidence>
<protein>
    <recommendedName>
        <fullName evidence="3">Glycosyltransferase</fullName>
    </recommendedName>
</protein>
<reference evidence="1 2" key="1">
    <citation type="submission" date="2024-01" db="EMBL/GenBank/DDBJ databases">
        <title>The diversity of rhizobia nodulating Mimosa spp. in eleven states of Brazil covering several biomes is determined by host plant, location, and edaphic factors.</title>
        <authorList>
            <person name="Rouws L."/>
            <person name="Barauna A."/>
            <person name="Beukes C."/>
            <person name="De Faria S.M."/>
            <person name="Gross E."/>
            <person name="Dos Reis Junior F.B."/>
            <person name="Simon M."/>
            <person name="Maluk M."/>
            <person name="Odee D.W."/>
            <person name="Kenicer G."/>
            <person name="Young J.P.W."/>
            <person name="Reis V.M."/>
            <person name="Zilli J."/>
            <person name="James E.K."/>
        </authorList>
    </citation>
    <scope>NUCLEOTIDE SEQUENCE [LARGE SCALE GENOMIC DNA]</scope>
    <source>
        <strain evidence="1 2">JPY164</strain>
    </source>
</reference>
<dbReference type="Proteomes" id="UP001390669">
    <property type="component" value="Unassembled WGS sequence"/>
</dbReference>
<dbReference type="EMBL" id="JAYMRW010000017">
    <property type="protein sequence ID" value="MEM5451879.1"/>
    <property type="molecule type" value="Genomic_DNA"/>
</dbReference>
<sequence length="254" mass="29285">MQSIIFCTSFIKDEKAWDERYLRWLNYYNRSPVADAMKFMIDDGSPFTPPSATIETVSHTDPIRYSAGSNVLVRFPNNLGRQGVAEYPGWWRSFFHSIEIARAVGVQKIIHIESDAYILSERLFDFVSEVESGWHVLWAQRYGMPETAIQVICCDQFDAFASFKAQAAETPVSDIAERVLPFSAIDKRFKGDRYSEFKRNRGPFFKSRKFNAIPLFQSQFFWEPIPDDADFATQVVMRQKIAPFEARWQGGIAA</sequence>
<evidence type="ECO:0008006" key="3">
    <source>
        <dbReference type="Google" id="ProtNLM"/>
    </source>
</evidence>
<organism evidence="1 2">
    <name type="scientific">Paraburkholderia guartelaensis</name>
    <dbReference type="NCBI Taxonomy" id="2546446"/>
    <lineage>
        <taxon>Bacteria</taxon>
        <taxon>Pseudomonadati</taxon>
        <taxon>Pseudomonadota</taxon>
        <taxon>Betaproteobacteria</taxon>
        <taxon>Burkholderiales</taxon>
        <taxon>Burkholderiaceae</taxon>
        <taxon>Paraburkholderia</taxon>
    </lineage>
</organism>
<gene>
    <name evidence="1" type="ORF">VSR33_30865</name>
</gene>